<protein>
    <recommendedName>
        <fullName evidence="3">DUF1641 domain-containing protein</fullName>
    </recommendedName>
</protein>
<dbReference type="EMBL" id="BMHQ01000002">
    <property type="protein sequence ID" value="GGE09122.1"/>
    <property type="molecule type" value="Genomic_DNA"/>
</dbReference>
<dbReference type="PANTHER" id="PTHR38433">
    <property type="match status" value="1"/>
</dbReference>
<comment type="caution">
    <text evidence="1">The sequence shown here is derived from an EMBL/GenBank/DDBJ whole genome shotgun (WGS) entry which is preliminary data.</text>
</comment>
<keyword evidence="2" id="KW-1185">Reference proteome</keyword>
<proteinExistence type="predicted"/>
<sequence>MAKPIRDIHRVEPTPEQVQAQAIQDLIKAIADNRETILDLLEIVRQLQEMGVLAIIKGLLENRHDVGLIAIQQLNQPKMHHLLKNAVTLVQGLGEIEPVRVQKMFHGLSRGLEASEQVMSNGKTPSLWEMAKYARDPAIRLSMATMLAILRGMGESFRDESNREEK</sequence>
<evidence type="ECO:0008006" key="3">
    <source>
        <dbReference type="Google" id="ProtNLM"/>
    </source>
</evidence>
<accession>A0A8J2VCJ9</accession>
<evidence type="ECO:0000313" key="2">
    <source>
        <dbReference type="Proteomes" id="UP000625210"/>
    </source>
</evidence>
<dbReference type="RefSeq" id="WP_188646595.1">
    <property type="nucleotide sequence ID" value="NZ_BMHQ01000002.1"/>
</dbReference>
<gene>
    <name evidence="1" type="ORF">GCM10011571_08070</name>
</gene>
<name>A0A8J2VCJ9_9BACL</name>
<dbReference type="AlphaFoldDB" id="A0A8J2VCJ9"/>
<evidence type="ECO:0000313" key="1">
    <source>
        <dbReference type="EMBL" id="GGE09122.1"/>
    </source>
</evidence>
<dbReference type="Proteomes" id="UP000625210">
    <property type="component" value="Unassembled WGS sequence"/>
</dbReference>
<organism evidence="1 2">
    <name type="scientific">Marinithermofilum abyssi</name>
    <dbReference type="NCBI Taxonomy" id="1571185"/>
    <lineage>
        <taxon>Bacteria</taxon>
        <taxon>Bacillati</taxon>
        <taxon>Bacillota</taxon>
        <taxon>Bacilli</taxon>
        <taxon>Bacillales</taxon>
        <taxon>Thermoactinomycetaceae</taxon>
        <taxon>Marinithermofilum</taxon>
    </lineage>
</organism>
<dbReference type="PANTHER" id="PTHR38433:SF1">
    <property type="entry name" value="DUF1641 DOMAIN-CONTAINING PROTEIN"/>
    <property type="match status" value="1"/>
</dbReference>
<reference evidence="1" key="1">
    <citation type="journal article" date="2014" name="Int. J. Syst. Evol. Microbiol.">
        <title>Complete genome sequence of Corynebacterium casei LMG S-19264T (=DSM 44701T), isolated from a smear-ripened cheese.</title>
        <authorList>
            <consortium name="US DOE Joint Genome Institute (JGI-PGF)"/>
            <person name="Walter F."/>
            <person name="Albersmeier A."/>
            <person name="Kalinowski J."/>
            <person name="Ruckert C."/>
        </authorList>
    </citation>
    <scope>NUCLEOTIDE SEQUENCE</scope>
    <source>
        <strain evidence="1">CGMCC 1.15179</strain>
    </source>
</reference>
<reference evidence="1" key="2">
    <citation type="submission" date="2020-09" db="EMBL/GenBank/DDBJ databases">
        <authorList>
            <person name="Sun Q."/>
            <person name="Zhou Y."/>
        </authorList>
    </citation>
    <scope>NUCLEOTIDE SEQUENCE</scope>
    <source>
        <strain evidence="1">CGMCC 1.15179</strain>
    </source>
</reference>